<evidence type="ECO:0000313" key="7">
    <source>
        <dbReference type="EMBL" id="CAH0730994.1"/>
    </source>
</evidence>
<dbReference type="Pfam" id="PF12874">
    <property type="entry name" value="zf-met"/>
    <property type="match status" value="2"/>
</dbReference>
<dbReference type="InterPro" id="IPR036236">
    <property type="entry name" value="Znf_C2H2_sf"/>
</dbReference>
<sequence>MDTIKIETHNICRGCLSFDRDLMPLKENVDLFFIILGANYVPEDSKYFNLLLCWECRAILKRIVTYQIRFQKSQTVFLENWKEPLDILSLSCLKTYIKNECDLSIEYNEIENQKIESKFNETVQNEVEPMSIKEESCDSFCDNESPIKEEKVEIKNNLTNRSKKIISNYSKTYKTSIVNYEKDDLDKYIKNVQLSFKDVENLIKGKSKSKDVTYKAHTYFRKKISLMKQDMRRKNCGQGITCSLCKKVQSDTVSVKNHWDEHTFDVYKCIYCDIIIAHKHDVLCHLKGTHYRILFCQCGFASYSRKDHYLHYKKFHCKYICDHCQRTYTRKERIEKHMMSDHLPKKCDLCHRVYNKASRLKQHYYIYHTDLKKEENETTYCVECNMQFQNSFLYKRHLRTAVAHKPTNRIRTKAPCPVCGKIFSRKTYMTNHYNLIHVQRSKYYCELCDKYFANGYSIRTHKKFVHDKTEKPRDKICNICGRGFFTNRVLINHKRTHTGERPHQCSYCDAAFAQDTARKAHERTQHKNVKNELE</sequence>
<evidence type="ECO:0000313" key="8">
    <source>
        <dbReference type="Proteomes" id="UP000838878"/>
    </source>
</evidence>
<feature type="domain" description="C2H2-type" evidence="6">
    <location>
        <begin position="414"/>
        <end position="442"/>
    </location>
</feature>
<organism evidence="7 8">
    <name type="scientific">Brenthis ino</name>
    <name type="common">lesser marbled fritillary</name>
    <dbReference type="NCBI Taxonomy" id="405034"/>
    <lineage>
        <taxon>Eukaryota</taxon>
        <taxon>Metazoa</taxon>
        <taxon>Ecdysozoa</taxon>
        <taxon>Arthropoda</taxon>
        <taxon>Hexapoda</taxon>
        <taxon>Insecta</taxon>
        <taxon>Pterygota</taxon>
        <taxon>Neoptera</taxon>
        <taxon>Endopterygota</taxon>
        <taxon>Lepidoptera</taxon>
        <taxon>Glossata</taxon>
        <taxon>Ditrysia</taxon>
        <taxon>Papilionoidea</taxon>
        <taxon>Nymphalidae</taxon>
        <taxon>Heliconiinae</taxon>
        <taxon>Argynnini</taxon>
        <taxon>Brenthis</taxon>
    </lineage>
</organism>
<dbReference type="PANTHER" id="PTHR24379">
    <property type="entry name" value="KRAB AND ZINC FINGER DOMAIN-CONTAINING"/>
    <property type="match status" value="1"/>
</dbReference>
<keyword evidence="4" id="KW-0862">Zinc</keyword>
<dbReference type="Gene3D" id="3.30.160.60">
    <property type="entry name" value="Classic Zinc Finger"/>
    <property type="match status" value="4"/>
</dbReference>
<dbReference type="PROSITE" id="PS00028">
    <property type="entry name" value="ZINC_FINGER_C2H2_1"/>
    <property type="match status" value="7"/>
</dbReference>
<dbReference type="SMART" id="SM00355">
    <property type="entry name" value="ZnF_C2H2"/>
    <property type="match status" value="9"/>
</dbReference>
<keyword evidence="3 5" id="KW-0863">Zinc-finger</keyword>
<feature type="domain" description="C2H2-type" evidence="6">
    <location>
        <begin position="475"/>
        <end position="502"/>
    </location>
</feature>
<feature type="domain" description="C2H2-type" evidence="6">
    <location>
        <begin position="443"/>
        <end position="471"/>
    </location>
</feature>
<feature type="domain" description="C2H2-type" evidence="6">
    <location>
        <begin position="503"/>
        <end position="531"/>
    </location>
</feature>
<gene>
    <name evidence="7" type="ORF">BINO364_LOCUS15911</name>
</gene>
<evidence type="ECO:0000256" key="3">
    <source>
        <dbReference type="ARBA" id="ARBA00022771"/>
    </source>
</evidence>
<dbReference type="OrthoDB" id="1405595at2759"/>
<dbReference type="InterPro" id="IPR013087">
    <property type="entry name" value="Znf_C2H2_type"/>
</dbReference>
<protein>
    <recommendedName>
        <fullName evidence="6">C2H2-type domain-containing protein</fullName>
    </recommendedName>
</protein>
<proteinExistence type="predicted"/>
<evidence type="ECO:0000256" key="4">
    <source>
        <dbReference type="ARBA" id="ARBA00022833"/>
    </source>
</evidence>
<feature type="domain" description="C2H2-type" evidence="6">
    <location>
        <begin position="345"/>
        <end position="373"/>
    </location>
</feature>
<dbReference type="AlphaFoldDB" id="A0A8J9YHH0"/>
<dbReference type="EMBL" id="OV170229">
    <property type="protein sequence ID" value="CAH0730994.1"/>
    <property type="molecule type" value="Genomic_DNA"/>
</dbReference>
<keyword evidence="2" id="KW-0677">Repeat</keyword>
<evidence type="ECO:0000256" key="5">
    <source>
        <dbReference type="PROSITE-ProRule" id="PRU00042"/>
    </source>
</evidence>
<dbReference type="Pfam" id="PF00096">
    <property type="entry name" value="zf-C2H2"/>
    <property type="match status" value="3"/>
</dbReference>
<dbReference type="PROSITE" id="PS50157">
    <property type="entry name" value="ZINC_FINGER_C2H2_2"/>
    <property type="match status" value="7"/>
</dbReference>
<dbReference type="GO" id="GO:0008270">
    <property type="term" value="F:zinc ion binding"/>
    <property type="evidence" value="ECO:0007669"/>
    <property type="project" value="UniProtKB-KW"/>
</dbReference>
<feature type="domain" description="C2H2-type" evidence="6">
    <location>
        <begin position="379"/>
        <end position="406"/>
    </location>
</feature>
<dbReference type="SUPFAM" id="SSF57667">
    <property type="entry name" value="beta-beta-alpha zinc fingers"/>
    <property type="match status" value="3"/>
</dbReference>
<evidence type="ECO:0000256" key="1">
    <source>
        <dbReference type="ARBA" id="ARBA00022723"/>
    </source>
</evidence>
<evidence type="ECO:0000256" key="2">
    <source>
        <dbReference type="ARBA" id="ARBA00022737"/>
    </source>
</evidence>
<reference evidence="7" key="1">
    <citation type="submission" date="2021-12" db="EMBL/GenBank/DDBJ databases">
        <authorList>
            <person name="Martin H S."/>
        </authorList>
    </citation>
    <scope>NUCLEOTIDE SEQUENCE</scope>
</reference>
<accession>A0A8J9YHH0</accession>
<feature type="domain" description="C2H2-type" evidence="6">
    <location>
        <begin position="319"/>
        <end position="347"/>
    </location>
</feature>
<name>A0A8J9YHH0_9NEOP</name>
<dbReference type="PANTHER" id="PTHR24379:SF121">
    <property type="entry name" value="C2H2-TYPE DOMAIN-CONTAINING PROTEIN"/>
    <property type="match status" value="1"/>
</dbReference>
<keyword evidence="8" id="KW-1185">Reference proteome</keyword>
<evidence type="ECO:0000259" key="6">
    <source>
        <dbReference type="PROSITE" id="PS50157"/>
    </source>
</evidence>
<feature type="non-terminal residue" evidence="7">
    <location>
        <position position="534"/>
    </location>
</feature>
<dbReference type="Proteomes" id="UP000838878">
    <property type="component" value="Chromosome 9"/>
</dbReference>
<keyword evidence="1" id="KW-0479">Metal-binding</keyword>